<dbReference type="Gene3D" id="2.40.10.10">
    <property type="entry name" value="Trypsin-like serine proteases"/>
    <property type="match status" value="1"/>
</dbReference>
<dbReference type="PANTHER" id="PTHR24276:SF91">
    <property type="entry name" value="AT26814P-RELATED"/>
    <property type="match status" value="1"/>
</dbReference>
<dbReference type="InterPro" id="IPR033116">
    <property type="entry name" value="TRYPSIN_SER"/>
</dbReference>
<evidence type="ECO:0000256" key="8">
    <source>
        <dbReference type="ARBA" id="ARBA00023157"/>
    </source>
</evidence>
<dbReference type="PANTHER" id="PTHR24276">
    <property type="entry name" value="POLYSERASE-RELATED"/>
    <property type="match status" value="1"/>
</dbReference>
<dbReference type="GO" id="GO:0005576">
    <property type="term" value="C:extracellular region"/>
    <property type="evidence" value="ECO:0007669"/>
    <property type="project" value="UniProtKB-SubCell"/>
</dbReference>
<keyword evidence="6 9" id="KW-0720">Serine protease</keyword>
<dbReference type="InterPro" id="IPR009003">
    <property type="entry name" value="Peptidase_S1_PA"/>
</dbReference>
<dbReference type="InterPro" id="IPR001314">
    <property type="entry name" value="Peptidase_S1A"/>
</dbReference>
<name>A0A1I8P7E4_STOCA</name>
<sequence>MQFALTFLLFGIVLGHSLPLEDAEVQLEGSRIVGGHAVDISVYGYQISLRKKSIYSPKNPFRHICGGSIYSEKIIITAAHCVIAAVPSEFRVVAGSNFRTGADGVMVPVKEIIMHESYDPKVTNNDIALLILSLPLPLNGFSIRPIALIDTAPMTGVETTITGWGALTEGGPSPHHLHVVKVPVVSQALCNEDYEGRITEAMLCAGHRDKGGKDACQGDSGGPLAIRNQLAGVVSWGEGCARPGFPGIYANVWHLRQWVLDKVAQYEKL</sequence>
<evidence type="ECO:0000313" key="12">
    <source>
        <dbReference type="EnsemblMetazoa" id="SCAU005459-PA"/>
    </source>
</evidence>
<evidence type="ECO:0000256" key="4">
    <source>
        <dbReference type="ARBA" id="ARBA00022670"/>
    </source>
</evidence>
<dbReference type="VEuPathDB" id="VectorBase:SCAU005459"/>
<keyword evidence="8" id="KW-1015">Disulfide bond</keyword>
<keyword evidence="5 9" id="KW-0378">Hydrolase</keyword>
<evidence type="ECO:0000256" key="7">
    <source>
        <dbReference type="ARBA" id="ARBA00023145"/>
    </source>
</evidence>
<dbReference type="FunFam" id="2.40.10.10:FF:000047">
    <property type="entry name" value="Trypsin eta"/>
    <property type="match status" value="1"/>
</dbReference>
<keyword evidence="7" id="KW-0865">Zymogen</keyword>
<keyword evidence="10" id="KW-0732">Signal</keyword>
<evidence type="ECO:0000256" key="10">
    <source>
        <dbReference type="SAM" id="SignalP"/>
    </source>
</evidence>
<dbReference type="InterPro" id="IPR018114">
    <property type="entry name" value="TRYPSIN_HIS"/>
</dbReference>
<dbReference type="GO" id="GO:0004252">
    <property type="term" value="F:serine-type endopeptidase activity"/>
    <property type="evidence" value="ECO:0007669"/>
    <property type="project" value="InterPro"/>
</dbReference>
<gene>
    <name evidence="12" type="primary">106091302</name>
</gene>
<dbReference type="PROSITE" id="PS00134">
    <property type="entry name" value="TRYPSIN_HIS"/>
    <property type="match status" value="1"/>
</dbReference>
<dbReference type="AlphaFoldDB" id="A0A1I8P7E4"/>
<dbReference type="Pfam" id="PF00089">
    <property type="entry name" value="Trypsin"/>
    <property type="match status" value="1"/>
</dbReference>
<comment type="similarity">
    <text evidence="2">Belongs to the peptidase S1 family.</text>
</comment>
<evidence type="ECO:0000259" key="11">
    <source>
        <dbReference type="PROSITE" id="PS50240"/>
    </source>
</evidence>
<dbReference type="PROSITE" id="PS00135">
    <property type="entry name" value="TRYPSIN_SER"/>
    <property type="match status" value="1"/>
</dbReference>
<keyword evidence="3" id="KW-0964">Secreted</keyword>
<dbReference type="InterPro" id="IPR001254">
    <property type="entry name" value="Trypsin_dom"/>
</dbReference>
<evidence type="ECO:0000256" key="2">
    <source>
        <dbReference type="ARBA" id="ARBA00007664"/>
    </source>
</evidence>
<dbReference type="SMART" id="SM00020">
    <property type="entry name" value="Tryp_SPc"/>
    <property type="match status" value="1"/>
</dbReference>
<dbReference type="STRING" id="35570.A0A1I8P7E4"/>
<feature type="chain" id="PRO_5013357454" description="Peptidase S1 domain-containing protein" evidence="10">
    <location>
        <begin position="16"/>
        <end position="269"/>
    </location>
</feature>
<dbReference type="InterPro" id="IPR043504">
    <property type="entry name" value="Peptidase_S1_PA_chymotrypsin"/>
</dbReference>
<dbReference type="PRINTS" id="PR00722">
    <property type="entry name" value="CHYMOTRYPSIN"/>
</dbReference>
<dbReference type="PROSITE" id="PS50240">
    <property type="entry name" value="TRYPSIN_DOM"/>
    <property type="match status" value="1"/>
</dbReference>
<evidence type="ECO:0000256" key="1">
    <source>
        <dbReference type="ARBA" id="ARBA00004613"/>
    </source>
</evidence>
<dbReference type="Proteomes" id="UP000095300">
    <property type="component" value="Unassembled WGS sequence"/>
</dbReference>
<reference evidence="12" key="1">
    <citation type="submission" date="2020-05" db="UniProtKB">
        <authorList>
            <consortium name="EnsemblMetazoa"/>
        </authorList>
    </citation>
    <scope>IDENTIFICATION</scope>
    <source>
        <strain evidence="12">USDA</strain>
    </source>
</reference>
<dbReference type="EnsemblMetazoa" id="SCAU005459-RA">
    <property type="protein sequence ID" value="SCAU005459-PA"/>
    <property type="gene ID" value="SCAU005459"/>
</dbReference>
<evidence type="ECO:0000256" key="5">
    <source>
        <dbReference type="ARBA" id="ARBA00022801"/>
    </source>
</evidence>
<keyword evidence="13" id="KW-1185">Reference proteome</keyword>
<dbReference type="GO" id="GO:0016485">
    <property type="term" value="P:protein processing"/>
    <property type="evidence" value="ECO:0007669"/>
    <property type="project" value="UniProtKB-ARBA"/>
</dbReference>
<protein>
    <recommendedName>
        <fullName evidence="11">Peptidase S1 domain-containing protein</fullName>
    </recommendedName>
</protein>
<proteinExistence type="inferred from homology"/>
<accession>A0A1I8P7E4</accession>
<evidence type="ECO:0000256" key="6">
    <source>
        <dbReference type="ARBA" id="ARBA00022825"/>
    </source>
</evidence>
<dbReference type="InterPro" id="IPR050430">
    <property type="entry name" value="Peptidase_S1"/>
</dbReference>
<dbReference type="CDD" id="cd00190">
    <property type="entry name" value="Tryp_SPc"/>
    <property type="match status" value="1"/>
</dbReference>
<feature type="signal peptide" evidence="10">
    <location>
        <begin position="1"/>
        <end position="15"/>
    </location>
</feature>
<keyword evidence="4 9" id="KW-0645">Protease</keyword>
<evidence type="ECO:0000313" key="13">
    <source>
        <dbReference type="Proteomes" id="UP000095300"/>
    </source>
</evidence>
<comment type="subcellular location">
    <subcellularLocation>
        <location evidence="1">Secreted</location>
    </subcellularLocation>
</comment>
<organism evidence="12 13">
    <name type="scientific">Stomoxys calcitrans</name>
    <name type="common">Stable fly</name>
    <name type="synonym">Conops calcitrans</name>
    <dbReference type="NCBI Taxonomy" id="35570"/>
    <lineage>
        <taxon>Eukaryota</taxon>
        <taxon>Metazoa</taxon>
        <taxon>Ecdysozoa</taxon>
        <taxon>Arthropoda</taxon>
        <taxon>Hexapoda</taxon>
        <taxon>Insecta</taxon>
        <taxon>Pterygota</taxon>
        <taxon>Neoptera</taxon>
        <taxon>Endopterygota</taxon>
        <taxon>Diptera</taxon>
        <taxon>Brachycera</taxon>
        <taxon>Muscomorpha</taxon>
        <taxon>Muscoidea</taxon>
        <taxon>Muscidae</taxon>
        <taxon>Stomoxys</taxon>
    </lineage>
</organism>
<dbReference type="SUPFAM" id="SSF50494">
    <property type="entry name" value="Trypsin-like serine proteases"/>
    <property type="match status" value="1"/>
</dbReference>
<evidence type="ECO:0000256" key="3">
    <source>
        <dbReference type="ARBA" id="ARBA00022525"/>
    </source>
</evidence>
<feature type="domain" description="Peptidase S1" evidence="11">
    <location>
        <begin position="32"/>
        <end position="264"/>
    </location>
</feature>
<evidence type="ECO:0000256" key="9">
    <source>
        <dbReference type="RuleBase" id="RU363034"/>
    </source>
</evidence>